<feature type="non-terminal residue" evidence="1">
    <location>
        <position position="1"/>
    </location>
</feature>
<name>X1RIC5_9ZZZZ</name>
<feature type="non-terminal residue" evidence="1">
    <location>
        <position position="114"/>
    </location>
</feature>
<reference evidence="1" key="1">
    <citation type="journal article" date="2014" name="Front. Microbiol.">
        <title>High frequency of phylogenetically diverse reductive dehalogenase-homologous genes in deep subseafloor sedimentary metagenomes.</title>
        <authorList>
            <person name="Kawai M."/>
            <person name="Futagami T."/>
            <person name="Toyoda A."/>
            <person name="Takaki Y."/>
            <person name="Nishi S."/>
            <person name="Hori S."/>
            <person name="Arai W."/>
            <person name="Tsubouchi T."/>
            <person name="Morono Y."/>
            <person name="Uchiyama I."/>
            <person name="Ito T."/>
            <person name="Fujiyama A."/>
            <person name="Inagaki F."/>
            <person name="Takami H."/>
        </authorList>
    </citation>
    <scope>NUCLEOTIDE SEQUENCE</scope>
    <source>
        <strain evidence="1">Expedition CK06-06</strain>
    </source>
</reference>
<protein>
    <submittedName>
        <fullName evidence="1">Uncharacterized protein</fullName>
    </submittedName>
</protein>
<dbReference type="EMBL" id="BARV01043264">
    <property type="protein sequence ID" value="GAI55334.1"/>
    <property type="molecule type" value="Genomic_DNA"/>
</dbReference>
<evidence type="ECO:0000313" key="1">
    <source>
        <dbReference type="EMBL" id="GAI55334.1"/>
    </source>
</evidence>
<comment type="caution">
    <text evidence="1">The sequence shown here is derived from an EMBL/GenBank/DDBJ whole genome shotgun (WGS) entry which is preliminary data.</text>
</comment>
<dbReference type="AlphaFoldDB" id="X1RIC5"/>
<proteinExistence type="predicted"/>
<accession>X1RIC5</accession>
<organism evidence="1">
    <name type="scientific">marine sediment metagenome</name>
    <dbReference type="NCBI Taxonomy" id="412755"/>
    <lineage>
        <taxon>unclassified sequences</taxon>
        <taxon>metagenomes</taxon>
        <taxon>ecological metagenomes</taxon>
    </lineage>
</organism>
<sequence length="114" mass="13614">EDNQIAQKEEIKRSLEIDAFKETNKARYKLSNSIGSIHVFFLTLPSSLDLYFKDPKVYKFDRIEIIMKIRSQMENLLKSLENFIVTIENNEIALIGYHHYRLFITFRIEDIIKK</sequence>
<gene>
    <name evidence="1" type="ORF">S06H3_64660</name>
</gene>